<dbReference type="SMART" id="SM00387">
    <property type="entry name" value="HATPase_c"/>
    <property type="match status" value="1"/>
</dbReference>
<dbReference type="Gene3D" id="3.30.565.10">
    <property type="entry name" value="Histidine kinase-like ATPase, C-terminal domain"/>
    <property type="match status" value="1"/>
</dbReference>
<evidence type="ECO:0000256" key="4">
    <source>
        <dbReference type="SAM" id="Coils"/>
    </source>
</evidence>
<feature type="coiled-coil region" evidence="4">
    <location>
        <begin position="200"/>
        <end position="227"/>
    </location>
</feature>
<organism evidence="8 9">
    <name type="scientific">Streptomyces polyasparticus</name>
    <dbReference type="NCBI Taxonomy" id="2767826"/>
    <lineage>
        <taxon>Bacteria</taxon>
        <taxon>Bacillati</taxon>
        <taxon>Actinomycetota</taxon>
        <taxon>Actinomycetes</taxon>
        <taxon>Kitasatosporales</taxon>
        <taxon>Streptomycetaceae</taxon>
        <taxon>Streptomyces</taxon>
    </lineage>
</organism>
<dbReference type="Pfam" id="PF07730">
    <property type="entry name" value="HisKA_3"/>
    <property type="match status" value="1"/>
</dbReference>
<dbReference type="Gene3D" id="1.20.5.1930">
    <property type="match status" value="1"/>
</dbReference>
<evidence type="ECO:0000313" key="8">
    <source>
        <dbReference type="EMBL" id="MBC9715636.1"/>
    </source>
</evidence>
<dbReference type="CDD" id="cd16917">
    <property type="entry name" value="HATPase_UhpB-NarQ-NarX-like"/>
    <property type="match status" value="1"/>
</dbReference>
<proteinExistence type="predicted"/>
<evidence type="ECO:0000256" key="5">
    <source>
        <dbReference type="SAM" id="MobiDB-lite"/>
    </source>
</evidence>
<reference evidence="8 9" key="1">
    <citation type="submission" date="2020-08" db="EMBL/GenBank/DDBJ databases">
        <title>Genemic of Streptomyces polyaspartic.</title>
        <authorList>
            <person name="Liu W."/>
        </authorList>
    </citation>
    <scope>NUCLEOTIDE SEQUENCE [LARGE SCALE GENOMIC DNA]</scope>
    <source>
        <strain evidence="8 9">TRM66268-LWL</strain>
    </source>
</reference>
<keyword evidence="9" id="KW-1185">Reference proteome</keyword>
<dbReference type="PIRSF" id="PIRSF037434">
    <property type="entry name" value="STHK_ChrS"/>
    <property type="match status" value="1"/>
</dbReference>
<keyword evidence="6" id="KW-1133">Transmembrane helix</keyword>
<dbReference type="PANTHER" id="PTHR24421">
    <property type="entry name" value="NITRATE/NITRITE SENSOR PROTEIN NARX-RELATED"/>
    <property type="match status" value="1"/>
</dbReference>
<dbReference type="InterPro" id="IPR036890">
    <property type="entry name" value="HATPase_C_sf"/>
</dbReference>
<dbReference type="Proteomes" id="UP000642284">
    <property type="component" value="Unassembled WGS sequence"/>
</dbReference>
<evidence type="ECO:0000313" key="9">
    <source>
        <dbReference type="Proteomes" id="UP000642284"/>
    </source>
</evidence>
<feature type="domain" description="Histidine kinase/HSP90-like ATPase" evidence="7">
    <location>
        <begin position="326"/>
        <end position="419"/>
    </location>
</feature>
<name>A0ABR7SJG4_9ACTN</name>
<evidence type="ECO:0000256" key="3">
    <source>
        <dbReference type="ARBA" id="ARBA00023012"/>
    </source>
</evidence>
<dbReference type="SUPFAM" id="SSF55874">
    <property type="entry name" value="ATPase domain of HSP90 chaperone/DNA topoisomerase II/histidine kinase"/>
    <property type="match status" value="1"/>
</dbReference>
<dbReference type="InterPro" id="IPR050482">
    <property type="entry name" value="Sensor_HK_TwoCompSys"/>
</dbReference>
<protein>
    <submittedName>
        <fullName evidence="8">Sensor histidine kinase</fullName>
    </submittedName>
</protein>
<dbReference type="InterPro" id="IPR017205">
    <property type="entry name" value="Sig_transdc_His_kinase_ChrS"/>
</dbReference>
<feature type="transmembrane region" description="Helical" evidence="6">
    <location>
        <begin position="102"/>
        <end position="121"/>
    </location>
</feature>
<dbReference type="InterPro" id="IPR011712">
    <property type="entry name" value="Sig_transdc_His_kin_sub3_dim/P"/>
</dbReference>
<feature type="transmembrane region" description="Helical" evidence="6">
    <location>
        <begin position="169"/>
        <end position="191"/>
    </location>
</feature>
<evidence type="ECO:0000259" key="7">
    <source>
        <dbReference type="SMART" id="SM00387"/>
    </source>
</evidence>
<dbReference type="GO" id="GO:0016301">
    <property type="term" value="F:kinase activity"/>
    <property type="evidence" value="ECO:0007669"/>
    <property type="project" value="UniProtKB-KW"/>
</dbReference>
<keyword evidence="6" id="KW-0812">Transmembrane</keyword>
<feature type="transmembrane region" description="Helical" evidence="6">
    <location>
        <begin position="142"/>
        <end position="163"/>
    </location>
</feature>
<dbReference type="PANTHER" id="PTHR24421:SF55">
    <property type="entry name" value="SENSOR HISTIDINE KINASE YDFH"/>
    <property type="match status" value="1"/>
</dbReference>
<dbReference type="Pfam" id="PF02518">
    <property type="entry name" value="HATPase_c"/>
    <property type="match status" value="1"/>
</dbReference>
<feature type="transmembrane region" description="Helical" evidence="6">
    <location>
        <begin position="67"/>
        <end position="86"/>
    </location>
</feature>
<dbReference type="EMBL" id="JACTVJ010000011">
    <property type="protein sequence ID" value="MBC9715636.1"/>
    <property type="molecule type" value="Genomic_DNA"/>
</dbReference>
<evidence type="ECO:0000256" key="2">
    <source>
        <dbReference type="ARBA" id="ARBA00022777"/>
    </source>
</evidence>
<dbReference type="InterPro" id="IPR003594">
    <property type="entry name" value="HATPase_dom"/>
</dbReference>
<keyword evidence="4" id="KW-0175">Coiled coil</keyword>
<sequence>MVHRRIAAVSGDLPVEEPARQLSGNAGPRGSDVDVHSRGWLGWDVYFAVVWVGTVLFVLGGASLTPLAVRLTACGLFALLAPWYLWQGRPALRTDGADEPAALRYVIVASTLFTATTWLLPESRLATFALVPQCFMVLRYPYAMTAVSLLNVLPIVGWAAIWRPDGAELYFNAVSAVVTLVFSLVFGSWIIKVIEQSKERGALIAELDASREEVARLSAERGALAERERMSREIHDTLAQGFTSLLMLVQAVDSELEHDLPGARRHLALMEQTARQNLAEARALVAGRAPADLDGGASLPDALRRLAERHQARLLVTGEARPLPPGLEVVALRACQEALSNVRKHAGPGAEAEVLLSYTDEELTVAVRDDGLGFDTGAPHQGYGLRGLRARAAEVQGTAEIEGRPGEGTTATVRLPLPGVGAVPREPTPVAICRLDDVSEPGSRPSAPSTLPRTSRSPE</sequence>
<keyword evidence="2 8" id="KW-0418">Kinase</keyword>
<keyword evidence="3" id="KW-0902">Two-component regulatory system</keyword>
<feature type="compositionally biased region" description="Polar residues" evidence="5">
    <location>
        <begin position="446"/>
        <end position="459"/>
    </location>
</feature>
<keyword evidence="6" id="KW-0472">Membrane</keyword>
<evidence type="ECO:0000256" key="6">
    <source>
        <dbReference type="SAM" id="Phobius"/>
    </source>
</evidence>
<feature type="region of interest" description="Disordered" evidence="5">
    <location>
        <begin position="435"/>
        <end position="459"/>
    </location>
</feature>
<comment type="caution">
    <text evidence="8">The sequence shown here is derived from an EMBL/GenBank/DDBJ whole genome shotgun (WGS) entry which is preliminary data.</text>
</comment>
<accession>A0ABR7SJG4</accession>
<gene>
    <name evidence="8" type="ORF">H9Y04_24125</name>
</gene>
<feature type="transmembrane region" description="Helical" evidence="6">
    <location>
        <begin position="40"/>
        <end position="60"/>
    </location>
</feature>
<evidence type="ECO:0000256" key="1">
    <source>
        <dbReference type="ARBA" id="ARBA00022679"/>
    </source>
</evidence>
<keyword evidence="1" id="KW-0808">Transferase</keyword>